<dbReference type="InterPro" id="IPR023829">
    <property type="entry name" value="PGA_PgaD"/>
</dbReference>
<dbReference type="GO" id="GO:0043709">
    <property type="term" value="P:cell adhesion involved in single-species biofilm formation"/>
    <property type="evidence" value="ECO:0007669"/>
    <property type="project" value="InterPro"/>
</dbReference>
<keyword evidence="1" id="KW-1133">Transmembrane helix</keyword>
<dbReference type="NCBIfam" id="TIGR03940">
    <property type="entry name" value="PGA_PgaD"/>
    <property type="match status" value="1"/>
</dbReference>
<reference evidence="2" key="1">
    <citation type="submission" date="2019-08" db="EMBL/GenBank/DDBJ databases">
        <title>The complete genome of Acinetobacter defluvii strain WCHAD010030.</title>
        <authorList>
            <person name="Hu Y."/>
            <person name="Qin J."/>
            <person name="Feng Y."/>
            <person name="Zong Z."/>
        </authorList>
    </citation>
    <scope>NUCLEOTIDE SEQUENCE</scope>
    <source>
        <strain evidence="2">WCHA30</strain>
    </source>
</reference>
<keyword evidence="1" id="KW-0812">Transmembrane</keyword>
<feature type="transmembrane region" description="Helical" evidence="1">
    <location>
        <begin position="80"/>
        <end position="103"/>
    </location>
</feature>
<keyword evidence="3" id="KW-1185">Reference proteome</keyword>
<name>A0A2S2FGF4_9GAMM</name>
<proteinExistence type="predicted"/>
<dbReference type="EMBL" id="CP029397">
    <property type="protein sequence ID" value="AWL29402.1"/>
    <property type="molecule type" value="Genomic_DNA"/>
</dbReference>
<dbReference type="OrthoDB" id="6717122at2"/>
<organism evidence="2 3">
    <name type="scientific">Acinetobacter defluvii</name>
    <dbReference type="NCBI Taxonomy" id="1871111"/>
    <lineage>
        <taxon>Bacteria</taxon>
        <taxon>Pseudomonadati</taxon>
        <taxon>Pseudomonadota</taxon>
        <taxon>Gammaproteobacteria</taxon>
        <taxon>Moraxellales</taxon>
        <taxon>Moraxellaceae</taxon>
        <taxon>Acinetobacter</taxon>
    </lineage>
</organism>
<keyword evidence="1" id="KW-0472">Membrane</keyword>
<evidence type="ECO:0000313" key="2">
    <source>
        <dbReference type="EMBL" id="AWL29402.1"/>
    </source>
</evidence>
<dbReference type="Pfam" id="PF13994">
    <property type="entry name" value="PgaD"/>
    <property type="match status" value="1"/>
</dbReference>
<dbReference type="RefSeq" id="WP_065992455.1">
    <property type="nucleotide sequence ID" value="NZ_CP029397.2"/>
</dbReference>
<evidence type="ECO:0000256" key="1">
    <source>
        <dbReference type="SAM" id="Phobius"/>
    </source>
</evidence>
<dbReference type="Proteomes" id="UP000245977">
    <property type="component" value="Chromosome"/>
</dbReference>
<protein>
    <submittedName>
        <fullName evidence="2">Poly-beta-1,6-N-acetyl-D-glucosamine biosynthesis protein PgaD</fullName>
    </submittedName>
</protein>
<sequence>MNSFHSDVVTDASKLDIPAYIDQPQYVKNKGVHYTLQAIGWTLWTVLLLPLITVLLWIFQGKFIQSYIFAEHFSVQIYNFAWLALIVGVCCASLLIWASYNWLRYRTVKKPKVLNVTHSTLAKDFLMSTEELLKMQKSKNIVLHYDDEGILYNYELKKA</sequence>
<dbReference type="KEGG" id="adv:DJ533_12875"/>
<accession>A0A2S2FGF4</accession>
<feature type="transmembrane region" description="Helical" evidence="1">
    <location>
        <begin position="38"/>
        <end position="60"/>
    </location>
</feature>
<gene>
    <name evidence="2" type="primary">pgaD</name>
    <name evidence="2" type="ORF">DJ533_12875</name>
</gene>
<dbReference type="STRING" id="1871111.GCA_001704615_01242"/>
<evidence type="ECO:0000313" key="3">
    <source>
        <dbReference type="Proteomes" id="UP000245977"/>
    </source>
</evidence>
<dbReference type="AlphaFoldDB" id="A0A2S2FGF4"/>